<dbReference type="PANTHER" id="PTHR31635">
    <property type="entry name" value="REVERSE TRANSCRIPTASE DOMAIN-CONTAINING PROTEIN-RELATED"/>
    <property type="match status" value="1"/>
</dbReference>
<evidence type="ECO:0000313" key="3">
    <source>
        <dbReference type="Proteomes" id="UP001274896"/>
    </source>
</evidence>
<dbReference type="InterPro" id="IPR043502">
    <property type="entry name" value="DNA/RNA_pol_sf"/>
</dbReference>
<dbReference type="Pfam" id="PF00078">
    <property type="entry name" value="RVT_1"/>
    <property type="match status" value="1"/>
</dbReference>
<evidence type="ECO:0000259" key="1">
    <source>
        <dbReference type="Pfam" id="PF00078"/>
    </source>
</evidence>
<dbReference type="EMBL" id="JAUCMX010000014">
    <property type="protein sequence ID" value="KAK3524568.1"/>
    <property type="molecule type" value="Genomic_DNA"/>
</dbReference>
<proteinExistence type="predicted"/>
<dbReference type="Proteomes" id="UP001274896">
    <property type="component" value="Unassembled WGS sequence"/>
</dbReference>
<organism evidence="2 3">
    <name type="scientific">Hemibagrus guttatus</name>
    <dbReference type="NCBI Taxonomy" id="175788"/>
    <lineage>
        <taxon>Eukaryota</taxon>
        <taxon>Metazoa</taxon>
        <taxon>Chordata</taxon>
        <taxon>Craniata</taxon>
        <taxon>Vertebrata</taxon>
        <taxon>Euteleostomi</taxon>
        <taxon>Actinopterygii</taxon>
        <taxon>Neopterygii</taxon>
        <taxon>Teleostei</taxon>
        <taxon>Ostariophysi</taxon>
        <taxon>Siluriformes</taxon>
        <taxon>Bagridae</taxon>
        <taxon>Hemibagrus</taxon>
    </lineage>
</organism>
<protein>
    <recommendedName>
        <fullName evidence="1">Reverse transcriptase domain-containing protein</fullName>
    </recommendedName>
</protein>
<feature type="domain" description="Reverse transcriptase" evidence="1">
    <location>
        <begin position="2"/>
        <end position="117"/>
    </location>
</feature>
<name>A0AAE0UXA7_9TELE</name>
<feature type="non-terminal residue" evidence="2">
    <location>
        <position position="1"/>
    </location>
</feature>
<dbReference type="AlphaFoldDB" id="A0AAE0UXA7"/>
<sequence>MSNRLRDIMDSVIQTDQTFCVPNRSIIDNVSLIRDILEVSRSLAVDLGLISLDQEKAFDRVEHQYLWKTLEAFGLSPSLIAMMKVLYQDVESVFKINGGLSAPFKVQRGIRQGCLLSQKLGRTWTLFKRGSHGPAVSLYWLLEEPLVGGGRMDIKDSSPGLAHITQSKKFTTLKRLVDTAGPEFKDMRAVAEELSLRSLRYTEDIIQRWTNKLSEDELNLIKEYHDGTETPDKDDPFPELELSPDLNGYEGIYLDAEKGHVLPIYEAKGKNIYKRCVK</sequence>
<evidence type="ECO:0000313" key="2">
    <source>
        <dbReference type="EMBL" id="KAK3524568.1"/>
    </source>
</evidence>
<gene>
    <name evidence="2" type="ORF">QTP70_029876</name>
</gene>
<reference evidence="2" key="1">
    <citation type="submission" date="2023-06" db="EMBL/GenBank/DDBJ databases">
        <title>Male Hemibagrus guttatus genome.</title>
        <authorList>
            <person name="Bian C."/>
        </authorList>
    </citation>
    <scope>NUCLEOTIDE SEQUENCE</scope>
    <source>
        <strain evidence="2">Male_cb2023</strain>
        <tissue evidence="2">Muscle</tissue>
    </source>
</reference>
<accession>A0AAE0UXA7</accession>
<comment type="caution">
    <text evidence="2">The sequence shown here is derived from an EMBL/GenBank/DDBJ whole genome shotgun (WGS) entry which is preliminary data.</text>
</comment>
<dbReference type="InterPro" id="IPR000477">
    <property type="entry name" value="RT_dom"/>
</dbReference>
<dbReference type="SUPFAM" id="SSF56672">
    <property type="entry name" value="DNA/RNA polymerases"/>
    <property type="match status" value="1"/>
</dbReference>
<keyword evidence="3" id="KW-1185">Reference proteome</keyword>
<dbReference type="PANTHER" id="PTHR31635:SF196">
    <property type="entry name" value="REVERSE TRANSCRIPTASE DOMAIN-CONTAINING PROTEIN-RELATED"/>
    <property type="match status" value="1"/>
</dbReference>